<evidence type="ECO:0000256" key="1">
    <source>
        <dbReference type="SAM" id="SignalP"/>
    </source>
</evidence>
<dbReference type="EMBL" id="CCKQ01010682">
    <property type="protein sequence ID" value="CDW82220.1"/>
    <property type="molecule type" value="Genomic_DNA"/>
</dbReference>
<organism evidence="2 3">
    <name type="scientific">Stylonychia lemnae</name>
    <name type="common">Ciliate</name>
    <dbReference type="NCBI Taxonomy" id="5949"/>
    <lineage>
        <taxon>Eukaryota</taxon>
        <taxon>Sar</taxon>
        <taxon>Alveolata</taxon>
        <taxon>Ciliophora</taxon>
        <taxon>Intramacronucleata</taxon>
        <taxon>Spirotrichea</taxon>
        <taxon>Stichotrichia</taxon>
        <taxon>Sporadotrichida</taxon>
        <taxon>Oxytrichidae</taxon>
        <taxon>Stylonychinae</taxon>
        <taxon>Stylonychia</taxon>
    </lineage>
</organism>
<keyword evidence="3" id="KW-1185">Reference proteome</keyword>
<dbReference type="InParanoid" id="A0A078AIU3"/>
<keyword evidence="1" id="KW-0732">Signal</keyword>
<dbReference type="Gene3D" id="2.60.20.10">
    <property type="entry name" value="Crystallins"/>
    <property type="match status" value="2"/>
</dbReference>
<reference evidence="2 3" key="1">
    <citation type="submission" date="2014-06" db="EMBL/GenBank/DDBJ databases">
        <authorList>
            <person name="Swart Estienne"/>
        </authorList>
    </citation>
    <scope>NUCLEOTIDE SEQUENCE [LARGE SCALE GENOMIC DNA]</scope>
    <source>
        <strain evidence="2 3">130c</strain>
    </source>
</reference>
<feature type="signal peptide" evidence="1">
    <location>
        <begin position="1"/>
        <end position="17"/>
    </location>
</feature>
<sequence>MKTKILVLSLLFGCLSALKVKSNSLILAQGDDQGTFPANLDIGDTKVAFYQHGKFGGAQMILDASSTRTYALKGSQKVGSTETLNWWDNAISSIKVGKKAMVKLCRYQNCEDEKKKPENAVILVGPYATKFMGWASDYASTIVVSPYDEAKSPVVSVFGGDEFNCDTATVLKPGNYNSRDLKLNNIDPEEIRGFRVPQGLVLEIYDQDYQAGQSGFIQGASTPSSQVDLYTQKNSNQPDQSQANLGKFYRKVKSVKIGRADEIYPITARWVPLDSSWGNALKVSVLQGLQLDTTKVSSTTFSASLSLGYKYTKGDPVTGSHEVSVSATAGFELQNSISNSIQKATQVTAEKNCAAKGDVKVTMWQFQLQAEGALYGAENYICRYGDNASVAPQCISFIKCADSECTKCK</sequence>
<name>A0A078AIU3_STYLE</name>
<gene>
    <name evidence="2" type="primary">Contig17547.g18664</name>
    <name evidence="2" type="ORF">STYLEM_11250</name>
</gene>
<protein>
    <submittedName>
        <fullName evidence="2">Uncharacterized protein</fullName>
    </submittedName>
</protein>
<accession>A0A078AIU3</accession>
<dbReference type="Proteomes" id="UP000039865">
    <property type="component" value="Unassembled WGS sequence"/>
</dbReference>
<evidence type="ECO:0000313" key="2">
    <source>
        <dbReference type="EMBL" id="CDW82220.1"/>
    </source>
</evidence>
<proteinExistence type="predicted"/>
<evidence type="ECO:0000313" key="3">
    <source>
        <dbReference type="Proteomes" id="UP000039865"/>
    </source>
</evidence>
<feature type="chain" id="PRO_5001729530" evidence="1">
    <location>
        <begin position="18"/>
        <end position="409"/>
    </location>
</feature>
<dbReference type="AlphaFoldDB" id="A0A078AIU3"/>